<gene>
    <name evidence="1" type="ORF">HGRIS_005528</name>
</gene>
<keyword evidence="2" id="KW-1185">Reference proteome</keyword>
<organism evidence="1 2">
    <name type="scientific">Hohenbuehelia grisea</name>
    <dbReference type="NCBI Taxonomy" id="104357"/>
    <lineage>
        <taxon>Eukaryota</taxon>
        <taxon>Fungi</taxon>
        <taxon>Dikarya</taxon>
        <taxon>Basidiomycota</taxon>
        <taxon>Agaricomycotina</taxon>
        <taxon>Agaricomycetes</taxon>
        <taxon>Agaricomycetidae</taxon>
        <taxon>Agaricales</taxon>
        <taxon>Pleurotineae</taxon>
        <taxon>Pleurotaceae</taxon>
        <taxon>Hohenbuehelia</taxon>
    </lineage>
</organism>
<evidence type="ECO:0000313" key="2">
    <source>
        <dbReference type="Proteomes" id="UP001556367"/>
    </source>
</evidence>
<proteinExistence type="predicted"/>
<sequence length="390" mass="44135">MTSRVATLHLSPDLCNLIVAFAHPRSLCSLALTCKLFRRPAQARIFQQLTLTDVYRAADVCASIIKNDQLGTFVQSFIFFFEPRNSSHIPVRVTAKIWNTIADALRCMPNVQNILISDHTYSHTAALESLTSARVFEARLRLAWDSKATAFLASQENLELLQFYTDEYEHILARGDTPPSYKRFLGDPVEQFLPAVRTLDTNFAIAEELFAHGPDDQMPLPNLKRLQIIYTMKDNTQTHPYLEKLPKMLEGRQKLVSLSLPDLQEGQVIKTMSFIARVLPNLKHIGVLPLPLHQRHLLWSSLLRLRSLVSMEIDLTRWVPSPLGPAQRAIACELHVYAPLLRRVVFCLGTQRWVWVLEGLDGGEVKGDAEGRWLFVGPAGHANDSSWSHV</sequence>
<reference evidence="2" key="1">
    <citation type="submission" date="2024-06" db="EMBL/GenBank/DDBJ databases">
        <title>Multi-omics analyses provide insights into the biosynthesis of the anticancer antibiotic pleurotin in Hohenbuehelia grisea.</title>
        <authorList>
            <person name="Weaver J.A."/>
            <person name="Alberti F."/>
        </authorList>
    </citation>
    <scope>NUCLEOTIDE SEQUENCE [LARGE SCALE GENOMIC DNA]</scope>
    <source>
        <strain evidence="2">T-177</strain>
    </source>
</reference>
<evidence type="ECO:0008006" key="3">
    <source>
        <dbReference type="Google" id="ProtNLM"/>
    </source>
</evidence>
<protein>
    <recommendedName>
        <fullName evidence="3">F-box domain-containing protein</fullName>
    </recommendedName>
</protein>
<dbReference type="EMBL" id="JASNQZ010000001">
    <property type="protein sequence ID" value="KAL0960487.1"/>
    <property type="molecule type" value="Genomic_DNA"/>
</dbReference>
<accession>A0ABR3JY43</accession>
<dbReference type="Proteomes" id="UP001556367">
    <property type="component" value="Unassembled WGS sequence"/>
</dbReference>
<name>A0ABR3JY43_9AGAR</name>
<comment type="caution">
    <text evidence="1">The sequence shown here is derived from an EMBL/GenBank/DDBJ whole genome shotgun (WGS) entry which is preliminary data.</text>
</comment>
<dbReference type="CDD" id="cd09917">
    <property type="entry name" value="F-box_SF"/>
    <property type="match status" value="1"/>
</dbReference>
<evidence type="ECO:0000313" key="1">
    <source>
        <dbReference type="EMBL" id="KAL0960487.1"/>
    </source>
</evidence>